<comment type="caution">
    <text evidence="1">The sequence shown here is derived from an EMBL/GenBank/DDBJ whole genome shotgun (WGS) entry which is preliminary data.</text>
</comment>
<keyword evidence="2" id="KW-1185">Reference proteome</keyword>
<name>A0AAN9ILY5_CROPI</name>
<evidence type="ECO:0000313" key="2">
    <source>
        <dbReference type="Proteomes" id="UP001372338"/>
    </source>
</evidence>
<dbReference type="EMBL" id="JAYWIO010000002">
    <property type="protein sequence ID" value="KAK7282443.1"/>
    <property type="molecule type" value="Genomic_DNA"/>
</dbReference>
<protein>
    <submittedName>
        <fullName evidence="1">Uncharacterized protein</fullName>
    </submittedName>
</protein>
<gene>
    <name evidence="1" type="ORF">RIF29_11213</name>
</gene>
<sequence>MCCYHLGCRILFHRVPFWDPFENCSSITDISYFIFQFVCFGLSHLHCFGQLFPFVCEGMMIFKCYV</sequence>
<proteinExistence type="predicted"/>
<dbReference type="AlphaFoldDB" id="A0AAN9ILY5"/>
<dbReference type="Proteomes" id="UP001372338">
    <property type="component" value="Unassembled WGS sequence"/>
</dbReference>
<organism evidence="1 2">
    <name type="scientific">Crotalaria pallida</name>
    <name type="common">Smooth rattlebox</name>
    <name type="synonym">Crotalaria striata</name>
    <dbReference type="NCBI Taxonomy" id="3830"/>
    <lineage>
        <taxon>Eukaryota</taxon>
        <taxon>Viridiplantae</taxon>
        <taxon>Streptophyta</taxon>
        <taxon>Embryophyta</taxon>
        <taxon>Tracheophyta</taxon>
        <taxon>Spermatophyta</taxon>
        <taxon>Magnoliopsida</taxon>
        <taxon>eudicotyledons</taxon>
        <taxon>Gunneridae</taxon>
        <taxon>Pentapetalae</taxon>
        <taxon>rosids</taxon>
        <taxon>fabids</taxon>
        <taxon>Fabales</taxon>
        <taxon>Fabaceae</taxon>
        <taxon>Papilionoideae</taxon>
        <taxon>50 kb inversion clade</taxon>
        <taxon>genistoids sensu lato</taxon>
        <taxon>core genistoids</taxon>
        <taxon>Crotalarieae</taxon>
        <taxon>Crotalaria</taxon>
    </lineage>
</organism>
<evidence type="ECO:0000313" key="1">
    <source>
        <dbReference type="EMBL" id="KAK7282443.1"/>
    </source>
</evidence>
<reference evidence="1 2" key="1">
    <citation type="submission" date="2024-01" db="EMBL/GenBank/DDBJ databases">
        <title>The genomes of 5 underutilized Papilionoideae crops provide insights into root nodulation and disease resistanc.</title>
        <authorList>
            <person name="Yuan L."/>
        </authorList>
    </citation>
    <scope>NUCLEOTIDE SEQUENCE [LARGE SCALE GENOMIC DNA]</scope>
    <source>
        <strain evidence="1">ZHUSHIDOU_FW_LH</strain>
        <tissue evidence="1">Leaf</tissue>
    </source>
</reference>
<accession>A0AAN9ILY5</accession>